<dbReference type="Pfam" id="PF17786">
    <property type="entry name" value="Mannosidase_ig"/>
    <property type="match status" value="1"/>
</dbReference>
<dbReference type="InterPro" id="IPR041447">
    <property type="entry name" value="Mannosidase_ig"/>
</dbReference>
<dbReference type="Gene3D" id="2.60.40.10">
    <property type="entry name" value="Immunoglobulins"/>
    <property type="match status" value="3"/>
</dbReference>
<dbReference type="OrthoDB" id="2866996at2759"/>
<evidence type="ECO:0000313" key="19">
    <source>
        <dbReference type="Proteomes" id="UP000799772"/>
    </source>
</evidence>
<dbReference type="GO" id="GO:0004567">
    <property type="term" value="F:beta-mannosidase activity"/>
    <property type="evidence" value="ECO:0007669"/>
    <property type="project" value="UniProtKB-EC"/>
</dbReference>
<keyword evidence="19" id="KW-1185">Reference proteome</keyword>
<dbReference type="SUPFAM" id="SSF49785">
    <property type="entry name" value="Galactose-binding domain-like"/>
    <property type="match status" value="1"/>
</dbReference>
<evidence type="ECO:0000256" key="2">
    <source>
        <dbReference type="ARBA" id="ARBA00004613"/>
    </source>
</evidence>
<comment type="subcellular location">
    <subcellularLocation>
        <location evidence="2">Secreted</location>
    </subcellularLocation>
</comment>
<evidence type="ECO:0000256" key="9">
    <source>
        <dbReference type="ARBA" id="ARBA00022729"/>
    </source>
</evidence>
<evidence type="ECO:0000256" key="3">
    <source>
        <dbReference type="ARBA" id="ARBA00004740"/>
    </source>
</evidence>
<keyword evidence="11" id="KW-0325">Glycoprotein</keyword>
<dbReference type="EMBL" id="ML978127">
    <property type="protein sequence ID" value="KAF2098341.1"/>
    <property type="molecule type" value="Genomic_DNA"/>
</dbReference>
<feature type="domain" description="Beta-mannosidase-like galactose-binding" evidence="17">
    <location>
        <begin position="28"/>
        <end position="204"/>
    </location>
</feature>
<dbReference type="InterPro" id="IPR050887">
    <property type="entry name" value="Beta-mannosidase_GH2"/>
</dbReference>
<dbReference type="GO" id="GO:0005576">
    <property type="term" value="C:extracellular region"/>
    <property type="evidence" value="ECO:0007669"/>
    <property type="project" value="UniProtKB-SubCell"/>
</dbReference>
<evidence type="ECO:0000256" key="5">
    <source>
        <dbReference type="ARBA" id="ARBA00011738"/>
    </source>
</evidence>
<dbReference type="InterPro" id="IPR008979">
    <property type="entry name" value="Galactose-bd-like_sf"/>
</dbReference>
<evidence type="ECO:0000256" key="14">
    <source>
        <dbReference type="SAM" id="SignalP"/>
    </source>
</evidence>
<comment type="pathway">
    <text evidence="3">Glycan metabolism; N-glycan degradation.</text>
</comment>
<reference evidence="18" key="1">
    <citation type="journal article" date="2020" name="Stud. Mycol.">
        <title>101 Dothideomycetes genomes: a test case for predicting lifestyles and emergence of pathogens.</title>
        <authorList>
            <person name="Haridas S."/>
            <person name="Albert R."/>
            <person name="Binder M."/>
            <person name="Bloem J."/>
            <person name="Labutti K."/>
            <person name="Salamov A."/>
            <person name="Andreopoulos B."/>
            <person name="Baker S."/>
            <person name="Barry K."/>
            <person name="Bills G."/>
            <person name="Bluhm B."/>
            <person name="Cannon C."/>
            <person name="Castanera R."/>
            <person name="Culley D."/>
            <person name="Daum C."/>
            <person name="Ezra D."/>
            <person name="Gonzalez J."/>
            <person name="Henrissat B."/>
            <person name="Kuo A."/>
            <person name="Liang C."/>
            <person name="Lipzen A."/>
            <person name="Lutzoni F."/>
            <person name="Magnuson J."/>
            <person name="Mondo S."/>
            <person name="Nolan M."/>
            <person name="Ohm R."/>
            <person name="Pangilinan J."/>
            <person name="Park H.-J."/>
            <person name="Ramirez L."/>
            <person name="Alfaro M."/>
            <person name="Sun H."/>
            <person name="Tritt A."/>
            <person name="Yoshinaga Y."/>
            <person name="Zwiers L.-H."/>
            <person name="Turgeon B."/>
            <person name="Goodwin S."/>
            <person name="Spatafora J."/>
            <person name="Crous P."/>
            <person name="Grigoriev I."/>
        </authorList>
    </citation>
    <scope>NUCLEOTIDE SEQUENCE</scope>
    <source>
        <strain evidence="18">CBS 133067</strain>
    </source>
</reference>
<comment type="similarity">
    <text evidence="4">Belongs to the glycosyl hydrolase 2 family. Beta-mannosidase A subfamily.</text>
</comment>
<feature type="chain" id="PRO_5040177534" description="Beta-mannosidase A" evidence="14">
    <location>
        <begin position="18"/>
        <end position="925"/>
    </location>
</feature>
<keyword evidence="10" id="KW-0378">Hydrolase</keyword>
<dbReference type="InterPro" id="IPR013783">
    <property type="entry name" value="Ig-like_fold"/>
</dbReference>
<name>A0A9P4IHK2_9PEZI</name>
<keyword evidence="8" id="KW-0964">Secreted</keyword>
<dbReference type="EC" id="3.2.1.25" evidence="6"/>
<organism evidence="18 19">
    <name type="scientific">Rhizodiscina lignyota</name>
    <dbReference type="NCBI Taxonomy" id="1504668"/>
    <lineage>
        <taxon>Eukaryota</taxon>
        <taxon>Fungi</taxon>
        <taxon>Dikarya</taxon>
        <taxon>Ascomycota</taxon>
        <taxon>Pezizomycotina</taxon>
        <taxon>Dothideomycetes</taxon>
        <taxon>Pleosporomycetidae</taxon>
        <taxon>Aulographales</taxon>
        <taxon>Rhizodiscinaceae</taxon>
        <taxon>Rhizodiscina</taxon>
    </lineage>
</organism>
<feature type="domain" description="Mannosidase Ig/CBM-like" evidence="16">
    <location>
        <begin position="740"/>
        <end position="801"/>
    </location>
</feature>
<dbReference type="AlphaFoldDB" id="A0A9P4IHK2"/>
<evidence type="ECO:0000256" key="11">
    <source>
        <dbReference type="ARBA" id="ARBA00023180"/>
    </source>
</evidence>
<dbReference type="PANTHER" id="PTHR43730">
    <property type="entry name" value="BETA-MANNOSIDASE"/>
    <property type="match status" value="1"/>
</dbReference>
<dbReference type="Pfam" id="PF17753">
    <property type="entry name" value="Ig_mannosidase"/>
    <property type="match status" value="1"/>
</dbReference>
<comment type="caution">
    <text evidence="18">The sequence shown here is derived from an EMBL/GenBank/DDBJ whole genome shotgun (WGS) entry which is preliminary data.</text>
</comment>
<feature type="signal peptide" evidence="14">
    <location>
        <begin position="1"/>
        <end position="17"/>
    </location>
</feature>
<evidence type="ECO:0000256" key="6">
    <source>
        <dbReference type="ARBA" id="ARBA00012754"/>
    </source>
</evidence>
<dbReference type="SUPFAM" id="SSF49303">
    <property type="entry name" value="beta-Galactosidase/glucuronidase domain"/>
    <property type="match status" value="1"/>
</dbReference>
<evidence type="ECO:0000256" key="1">
    <source>
        <dbReference type="ARBA" id="ARBA00000829"/>
    </source>
</evidence>
<dbReference type="InterPro" id="IPR054593">
    <property type="entry name" value="Beta-mannosidase-like_N2"/>
</dbReference>
<dbReference type="Gene3D" id="3.20.20.80">
    <property type="entry name" value="Glycosidases"/>
    <property type="match status" value="1"/>
</dbReference>
<dbReference type="Gene3D" id="2.60.120.260">
    <property type="entry name" value="Galactose-binding domain-like"/>
    <property type="match status" value="1"/>
</dbReference>
<protein>
    <recommendedName>
        <fullName evidence="7">Beta-mannosidase A</fullName>
        <ecNumber evidence="6">3.2.1.25</ecNumber>
    </recommendedName>
    <alternativeName>
        <fullName evidence="13">Mannanase A</fullName>
    </alternativeName>
</protein>
<evidence type="ECO:0000256" key="13">
    <source>
        <dbReference type="ARBA" id="ARBA00031061"/>
    </source>
</evidence>
<evidence type="ECO:0000259" key="17">
    <source>
        <dbReference type="Pfam" id="PF22666"/>
    </source>
</evidence>
<evidence type="ECO:0000256" key="8">
    <source>
        <dbReference type="ARBA" id="ARBA00022525"/>
    </source>
</evidence>
<keyword evidence="12" id="KW-0326">Glycosidase</keyword>
<sequence length="925" mass="104127">MWVATILLSFLTARAAALSIVELGNFDWTITSQNKSVSVPAKFPSLSHLDLYAAGVIDNPLHNLNEFIQRWVAYQNWTYSAPVIGLKSDAASTWLVFDGLDTFTDITLCGKHVGNTDNMFRQWYFDVTDIVSACKAKSKLSINFGSAPLVAQAIANTPGVEKWPVVPNNIQYPFEIPNREYIRKEQSDFGWDWGPAFASQGPWKPGYLVQFKSKDVYVRNTAVDVRKQDQLPLVIPDQSKPWVINASIDLIGNVPSGAKMNYRLLDLTNKTVCSGALSDVNVTSVSVAGLATIEEGTVDRWWPNGYGSQTLYYLDYDLVDSSGSTLASVSKRIGFRTIVLNSYPVSDADIAKGIAPGNNWHFEVNGHEMYMKGSNFIPADCFWPRVTPDFIRMILESVKAGHQTMVRVWASGAYSPDFMHDIADELGIFLWSEFEFGDALYPVAKSFLDNVREEVIYNSRRLSHHPSLAFWAGGNELENLMLPQIQQDDPDHFDRWIGEYETLFFDTIFPALFENQRSISYMPSSTSNGWEMLDYSKPIPIVPRLYNTTAGSIYGETDFYNYDSTQSFNLSAYPVGRFSNEFGFHSMPSRQSWQQQVDPEYLNFNSSVVVLRNHHYPSGSLNTSNFHNSSLGMVEMTLGIERWLPTPMKEDSLKNFTAWCHATQVFQGAFIKSQIEFYRRGSGMPERQLGCLYWQLNDQWVASTWASMEYDGRWKVLHYLGIDIYSPVIIAPYFDFTNSSLEVYVTSDLWSEAKGNAKFTWYDWSGNPLKVSSKSLSSFSVGAINTTKVLELNAKDTLPDLADAVLFMEHSTQGQAPNTDTTTTFTHENYFAPISLADAKLVDPGLKISYSAEKGCFSVTATKGVAAYVWLDYPNGAVVHFDANAFWLRKGQTREVGYTVVSDTTGGKWTDEVTVESVWDLTTRD</sequence>
<feature type="domain" description="Beta-mannosidase Ig-fold" evidence="15">
    <location>
        <begin position="841"/>
        <end position="920"/>
    </location>
</feature>
<dbReference type="InterPro" id="IPR017853">
    <property type="entry name" value="GH"/>
</dbReference>
<dbReference type="Proteomes" id="UP000799772">
    <property type="component" value="Unassembled WGS sequence"/>
</dbReference>
<evidence type="ECO:0000256" key="10">
    <source>
        <dbReference type="ARBA" id="ARBA00022801"/>
    </source>
</evidence>
<dbReference type="FunFam" id="3.20.20.80:FF:000084">
    <property type="entry name" value="Beta-mannosidase A"/>
    <property type="match status" value="1"/>
</dbReference>
<evidence type="ECO:0000259" key="16">
    <source>
        <dbReference type="Pfam" id="PF17786"/>
    </source>
</evidence>
<accession>A0A9P4IHK2</accession>
<proteinExistence type="inferred from homology"/>
<dbReference type="Pfam" id="PF22666">
    <property type="entry name" value="Glyco_hydro_2_N2"/>
    <property type="match status" value="1"/>
</dbReference>
<dbReference type="SUPFAM" id="SSF51445">
    <property type="entry name" value="(Trans)glycosidases"/>
    <property type="match status" value="1"/>
</dbReference>
<comment type="subunit">
    <text evidence="5">Homodimer.</text>
</comment>
<dbReference type="InterPro" id="IPR036156">
    <property type="entry name" value="Beta-gal/glucu_dom_sf"/>
</dbReference>
<evidence type="ECO:0000256" key="7">
    <source>
        <dbReference type="ARBA" id="ARBA00021795"/>
    </source>
</evidence>
<keyword evidence="9 14" id="KW-0732">Signal</keyword>
<dbReference type="GO" id="GO:0006516">
    <property type="term" value="P:glycoprotein catabolic process"/>
    <property type="evidence" value="ECO:0007669"/>
    <property type="project" value="TreeGrafter"/>
</dbReference>
<evidence type="ECO:0000256" key="4">
    <source>
        <dbReference type="ARBA" id="ARBA00007483"/>
    </source>
</evidence>
<dbReference type="InterPro" id="IPR041625">
    <property type="entry name" value="Beta-mannosidase_Ig"/>
</dbReference>
<comment type="catalytic activity">
    <reaction evidence="1">
        <text>Hydrolysis of terminal, non-reducing beta-D-mannose residues in beta-D-mannosides.</text>
        <dbReference type="EC" id="3.2.1.25"/>
    </reaction>
</comment>
<dbReference type="FunFam" id="2.60.40.10:FF:001511">
    <property type="entry name" value="Beta-mannosidase A"/>
    <property type="match status" value="1"/>
</dbReference>
<gene>
    <name evidence="18" type="ORF">NA57DRAFT_77131</name>
</gene>
<dbReference type="PANTHER" id="PTHR43730:SF5">
    <property type="entry name" value="BETA-MANNOSIDASE A"/>
    <property type="match status" value="1"/>
</dbReference>
<evidence type="ECO:0000256" key="12">
    <source>
        <dbReference type="ARBA" id="ARBA00023295"/>
    </source>
</evidence>
<evidence type="ECO:0000313" key="18">
    <source>
        <dbReference type="EMBL" id="KAF2098341.1"/>
    </source>
</evidence>
<evidence type="ECO:0000259" key="15">
    <source>
        <dbReference type="Pfam" id="PF17753"/>
    </source>
</evidence>